<evidence type="ECO:0000313" key="1">
    <source>
        <dbReference type="EMBL" id="MBW8728124.1"/>
    </source>
</evidence>
<comment type="caution">
    <text evidence="1">The sequence shown here is derived from an EMBL/GenBank/DDBJ whole genome shotgun (WGS) entry which is preliminary data.</text>
</comment>
<name>A0A952KN00_9PROT</name>
<protein>
    <submittedName>
        <fullName evidence="1">Uncharacterized protein</fullName>
    </submittedName>
</protein>
<dbReference type="EMBL" id="JAEKLZ010000356">
    <property type="protein sequence ID" value="MBW8728124.1"/>
    <property type="molecule type" value="Genomic_DNA"/>
</dbReference>
<proteinExistence type="predicted"/>
<organism evidence="1 2">
    <name type="scientific">Inquilinus limosus</name>
    <dbReference type="NCBI Taxonomy" id="171674"/>
    <lineage>
        <taxon>Bacteria</taxon>
        <taxon>Pseudomonadati</taxon>
        <taxon>Pseudomonadota</taxon>
        <taxon>Alphaproteobacteria</taxon>
        <taxon>Rhodospirillales</taxon>
        <taxon>Rhodospirillaceae</taxon>
        <taxon>Inquilinus</taxon>
    </lineage>
</organism>
<reference evidence="1" key="1">
    <citation type="submission" date="2020-06" db="EMBL/GenBank/DDBJ databases">
        <title>Stable isotope informed genome-resolved metagenomics uncovers potential trophic interactions in rhizosphere soil.</title>
        <authorList>
            <person name="Starr E.P."/>
            <person name="Shi S."/>
            <person name="Blazewicz S.J."/>
            <person name="Koch B.J."/>
            <person name="Probst A.J."/>
            <person name="Hungate B.A."/>
            <person name="Pett-Ridge J."/>
            <person name="Firestone M.K."/>
            <person name="Banfield J.F."/>
        </authorList>
    </citation>
    <scope>NUCLEOTIDE SEQUENCE</scope>
    <source>
        <strain evidence="1">YM_69_17</strain>
    </source>
</reference>
<evidence type="ECO:0000313" key="2">
    <source>
        <dbReference type="Proteomes" id="UP000700706"/>
    </source>
</evidence>
<dbReference type="Proteomes" id="UP000700706">
    <property type="component" value="Unassembled WGS sequence"/>
</dbReference>
<dbReference type="AlphaFoldDB" id="A0A952KN00"/>
<accession>A0A952KN00</accession>
<gene>
    <name evidence="1" type="ORF">JF625_23640</name>
</gene>
<sequence>MDIADNKEFWLHLEHRISREFSASRDNSIRFLWVDGFVPGSIEPQLDRNRVLASAWVEGDRRMNYICRVTLLLDAVAAEAFRSNDWRKLVPAEDVHGWLSVDKAASHITVTYG</sequence>